<gene>
    <name evidence="2" type="ORF">APR42_06420</name>
</gene>
<protein>
    <submittedName>
        <fullName evidence="2">Glycosyl transferase family 1</fullName>
    </submittedName>
</protein>
<dbReference type="Pfam" id="PF00534">
    <property type="entry name" value="Glycos_transf_1"/>
    <property type="match status" value="1"/>
</dbReference>
<organism evidence="2 3">
    <name type="scientific">Salegentibacter mishustinae</name>
    <dbReference type="NCBI Taxonomy" id="270918"/>
    <lineage>
        <taxon>Bacteria</taxon>
        <taxon>Pseudomonadati</taxon>
        <taxon>Bacteroidota</taxon>
        <taxon>Flavobacteriia</taxon>
        <taxon>Flavobacteriales</taxon>
        <taxon>Flavobacteriaceae</taxon>
        <taxon>Salegentibacter</taxon>
    </lineage>
</organism>
<dbReference type="PANTHER" id="PTHR12526">
    <property type="entry name" value="GLYCOSYLTRANSFERASE"/>
    <property type="match status" value="1"/>
</dbReference>
<evidence type="ECO:0000313" key="2">
    <source>
        <dbReference type="EMBL" id="KRG28412.1"/>
    </source>
</evidence>
<reference evidence="2" key="1">
    <citation type="submission" date="2015-10" db="EMBL/GenBank/DDBJ databases">
        <title>Draft genome sequence of Salegentibacter mishustinae KCTC 12263.</title>
        <authorList>
            <person name="Lin W."/>
            <person name="Zheng Q."/>
        </authorList>
    </citation>
    <scope>NUCLEOTIDE SEQUENCE [LARGE SCALE GENOMIC DNA]</scope>
    <source>
        <strain evidence="2">KCTC 12263</strain>
    </source>
</reference>
<dbReference type="SUPFAM" id="SSF53756">
    <property type="entry name" value="UDP-Glycosyltransferase/glycogen phosphorylase"/>
    <property type="match status" value="1"/>
</dbReference>
<accession>A0A0Q9Z653</accession>
<sequence length="338" mass="38475">MTKSILYIGNDLQINSFTATYISFFSKMLRKEGYKVKTASTRSNKGLRLIEMLGLIVRYHKTTDVVLIDTYGAMNFYYAYLVAKTCQAYDLDYIPILHGGNLPERLHASKKYSKSLFGKAKINIAPSKFLYDIFKAEGFNNTRIIPNAIQMENYPFKKRENFAPKLLWVRRFQKRYNPVMALEVLLLLKKDYPNAELCMVGPDKDGTMRTCKKFAAKHQLNLKFTGKLKKKDWAKLSKNYDFFINTTNIDNTPISVIEAMSLGLAVVSTNVGGMPMLIDNNTDGTLVPVNNAKAMASEIDKLIKQPEEARVIAKNARDKVEAFAWKKVKAAWDEVLNS</sequence>
<dbReference type="Gene3D" id="3.40.50.2000">
    <property type="entry name" value="Glycogen Phosphorylase B"/>
    <property type="match status" value="2"/>
</dbReference>
<evidence type="ECO:0000259" key="1">
    <source>
        <dbReference type="Pfam" id="PF00534"/>
    </source>
</evidence>
<dbReference type="EMBL" id="LKTP01000023">
    <property type="protein sequence ID" value="KRG28412.1"/>
    <property type="molecule type" value="Genomic_DNA"/>
</dbReference>
<evidence type="ECO:0000313" key="3">
    <source>
        <dbReference type="Proteomes" id="UP000051643"/>
    </source>
</evidence>
<dbReference type="AlphaFoldDB" id="A0A0Q9Z653"/>
<feature type="domain" description="Glycosyl transferase family 1" evidence="1">
    <location>
        <begin position="162"/>
        <end position="318"/>
    </location>
</feature>
<keyword evidence="2" id="KW-0808">Transferase</keyword>
<dbReference type="CDD" id="cd03801">
    <property type="entry name" value="GT4_PimA-like"/>
    <property type="match status" value="1"/>
</dbReference>
<dbReference type="RefSeq" id="WP_057482082.1">
    <property type="nucleotide sequence ID" value="NZ_BMWR01000001.1"/>
</dbReference>
<dbReference type="InterPro" id="IPR001296">
    <property type="entry name" value="Glyco_trans_1"/>
</dbReference>
<keyword evidence="3" id="KW-1185">Reference proteome</keyword>
<name>A0A0Q9Z653_9FLAO</name>
<dbReference type="Proteomes" id="UP000051643">
    <property type="component" value="Unassembled WGS sequence"/>
</dbReference>
<proteinExistence type="predicted"/>
<dbReference type="OrthoDB" id="139410at2"/>
<comment type="caution">
    <text evidence="2">The sequence shown here is derived from an EMBL/GenBank/DDBJ whole genome shotgun (WGS) entry which is preliminary data.</text>
</comment>
<dbReference type="STRING" id="270918.APR42_06420"/>
<dbReference type="GO" id="GO:0016757">
    <property type="term" value="F:glycosyltransferase activity"/>
    <property type="evidence" value="ECO:0007669"/>
    <property type="project" value="InterPro"/>
</dbReference>